<dbReference type="InterPro" id="IPR013324">
    <property type="entry name" value="RNA_pol_sigma_r3/r4-like"/>
</dbReference>
<dbReference type="InterPro" id="IPR007627">
    <property type="entry name" value="RNA_pol_sigma70_r2"/>
</dbReference>
<dbReference type="InterPro" id="IPR014327">
    <property type="entry name" value="RNA_pol_sigma70_bacteroid"/>
</dbReference>
<dbReference type="Gene3D" id="1.10.1740.10">
    <property type="match status" value="1"/>
</dbReference>
<dbReference type="SUPFAM" id="SSF88659">
    <property type="entry name" value="Sigma3 and sigma4 domains of RNA polymerase sigma factors"/>
    <property type="match status" value="1"/>
</dbReference>
<dbReference type="Gene3D" id="1.10.10.10">
    <property type="entry name" value="Winged helix-like DNA-binding domain superfamily/Winged helix DNA-binding domain"/>
    <property type="match status" value="1"/>
</dbReference>
<evidence type="ECO:0000256" key="2">
    <source>
        <dbReference type="ARBA" id="ARBA00023015"/>
    </source>
</evidence>
<feature type="domain" description="RNA polymerase sigma-70 region 2" evidence="5">
    <location>
        <begin position="46"/>
        <end position="100"/>
    </location>
</feature>
<comment type="caution">
    <text evidence="7">The sequence shown here is derived from an EMBL/GenBank/DDBJ whole genome shotgun (WGS) entry which is preliminary data.</text>
</comment>
<organism evidence="7">
    <name type="scientific">Pricia antarctica</name>
    <dbReference type="NCBI Taxonomy" id="641691"/>
    <lineage>
        <taxon>Bacteria</taxon>
        <taxon>Pseudomonadati</taxon>
        <taxon>Bacteroidota</taxon>
        <taxon>Flavobacteriia</taxon>
        <taxon>Flavobacteriales</taxon>
        <taxon>Flavobacteriaceae</taxon>
        <taxon>Pricia</taxon>
    </lineage>
</organism>
<dbReference type="InterPro" id="IPR039425">
    <property type="entry name" value="RNA_pol_sigma-70-like"/>
</dbReference>
<protein>
    <submittedName>
        <fullName evidence="7">RNA polymerase sigma-70 factor</fullName>
    </submittedName>
</protein>
<dbReference type="GO" id="GO:0016987">
    <property type="term" value="F:sigma factor activity"/>
    <property type="evidence" value="ECO:0007669"/>
    <property type="project" value="UniProtKB-KW"/>
</dbReference>
<dbReference type="InterPro" id="IPR013249">
    <property type="entry name" value="RNA_pol_sigma70_r4_t2"/>
</dbReference>
<dbReference type="Pfam" id="PF04542">
    <property type="entry name" value="Sigma70_r2"/>
    <property type="match status" value="1"/>
</dbReference>
<dbReference type="NCBIfam" id="TIGR02985">
    <property type="entry name" value="Sig70_bacteroi1"/>
    <property type="match status" value="1"/>
</dbReference>
<sequence>MLMTKLLKMAYTKSNSDDLLFEEVRNGNQKVFRKLFDMHWESMFCLAKSILIEEHIAKDVVQDFWLNLWIKRKSLNIKNFEAYIYKSVKYGCFKYLRDNKFNVLQISTVRSLEFAVGSDIENQHSLDETRHIIENSLNPLSPRCKKIFKMSRFEAFSNEEIASELGISKRSVENQLSLALKSIRLKLTLLQSFLTILLTFLGKI</sequence>
<dbReference type="PANTHER" id="PTHR43133:SF46">
    <property type="entry name" value="RNA POLYMERASE SIGMA-70 FACTOR ECF SUBFAMILY"/>
    <property type="match status" value="1"/>
</dbReference>
<dbReference type="InterPro" id="IPR036388">
    <property type="entry name" value="WH-like_DNA-bd_sf"/>
</dbReference>
<name>A0A831QNB2_9FLAO</name>
<dbReference type="AlphaFoldDB" id="A0A831QNB2"/>
<keyword evidence="4" id="KW-0804">Transcription</keyword>
<dbReference type="SUPFAM" id="SSF88946">
    <property type="entry name" value="Sigma2 domain of RNA polymerase sigma factors"/>
    <property type="match status" value="1"/>
</dbReference>
<feature type="domain" description="RNA polymerase sigma factor 70 region 4 type 2" evidence="6">
    <location>
        <begin position="132"/>
        <end position="182"/>
    </location>
</feature>
<evidence type="ECO:0000256" key="4">
    <source>
        <dbReference type="ARBA" id="ARBA00023163"/>
    </source>
</evidence>
<dbReference type="Pfam" id="PF08281">
    <property type="entry name" value="Sigma70_r4_2"/>
    <property type="match status" value="1"/>
</dbReference>
<dbReference type="GO" id="GO:0006352">
    <property type="term" value="P:DNA-templated transcription initiation"/>
    <property type="evidence" value="ECO:0007669"/>
    <property type="project" value="InterPro"/>
</dbReference>
<evidence type="ECO:0000256" key="3">
    <source>
        <dbReference type="ARBA" id="ARBA00023082"/>
    </source>
</evidence>
<evidence type="ECO:0000259" key="5">
    <source>
        <dbReference type="Pfam" id="PF04542"/>
    </source>
</evidence>
<keyword evidence="3" id="KW-0731">Sigma factor</keyword>
<evidence type="ECO:0000313" key="7">
    <source>
        <dbReference type="EMBL" id="HEA21755.1"/>
    </source>
</evidence>
<dbReference type="InterPro" id="IPR014284">
    <property type="entry name" value="RNA_pol_sigma-70_dom"/>
</dbReference>
<proteinExistence type="inferred from homology"/>
<dbReference type="NCBIfam" id="TIGR02937">
    <property type="entry name" value="sigma70-ECF"/>
    <property type="match status" value="1"/>
</dbReference>
<dbReference type="InterPro" id="IPR013325">
    <property type="entry name" value="RNA_pol_sigma_r2"/>
</dbReference>
<evidence type="ECO:0000256" key="1">
    <source>
        <dbReference type="ARBA" id="ARBA00010641"/>
    </source>
</evidence>
<dbReference type="Proteomes" id="UP000886191">
    <property type="component" value="Unassembled WGS sequence"/>
</dbReference>
<accession>A0A831QNB2</accession>
<comment type="similarity">
    <text evidence="1">Belongs to the sigma-70 factor family. ECF subfamily.</text>
</comment>
<dbReference type="EMBL" id="DRGL01000045">
    <property type="protein sequence ID" value="HEA21755.1"/>
    <property type="molecule type" value="Genomic_DNA"/>
</dbReference>
<reference evidence="7" key="1">
    <citation type="journal article" date="2020" name="mSystems">
        <title>Genome- and Community-Level Interaction Insights into Carbon Utilization and Element Cycling Functions of Hydrothermarchaeota in Hydrothermal Sediment.</title>
        <authorList>
            <person name="Zhou Z."/>
            <person name="Liu Y."/>
            <person name="Xu W."/>
            <person name="Pan J."/>
            <person name="Luo Z.H."/>
            <person name="Li M."/>
        </authorList>
    </citation>
    <scope>NUCLEOTIDE SEQUENCE [LARGE SCALE GENOMIC DNA]</scope>
    <source>
        <strain evidence="7">HyVt-345</strain>
    </source>
</reference>
<keyword evidence="2" id="KW-0805">Transcription regulation</keyword>
<evidence type="ECO:0000259" key="6">
    <source>
        <dbReference type="Pfam" id="PF08281"/>
    </source>
</evidence>
<dbReference type="PANTHER" id="PTHR43133">
    <property type="entry name" value="RNA POLYMERASE ECF-TYPE SIGMA FACTO"/>
    <property type="match status" value="1"/>
</dbReference>
<gene>
    <name evidence="7" type="ORF">ENH87_12675</name>
</gene>
<dbReference type="GO" id="GO:0003677">
    <property type="term" value="F:DNA binding"/>
    <property type="evidence" value="ECO:0007669"/>
    <property type="project" value="InterPro"/>
</dbReference>